<protein>
    <submittedName>
        <fullName evidence="1">Uncharacterized protein</fullName>
    </submittedName>
</protein>
<sequence length="35" mass="3898">MINFLMQACQGDGRANIIYQPKGCNSNKLRDGKLV</sequence>
<organism evidence="1">
    <name type="scientific">Rhizophora mucronata</name>
    <name type="common">Asiatic mangrove</name>
    <dbReference type="NCBI Taxonomy" id="61149"/>
    <lineage>
        <taxon>Eukaryota</taxon>
        <taxon>Viridiplantae</taxon>
        <taxon>Streptophyta</taxon>
        <taxon>Embryophyta</taxon>
        <taxon>Tracheophyta</taxon>
        <taxon>Spermatophyta</taxon>
        <taxon>Magnoliopsida</taxon>
        <taxon>eudicotyledons</taxon>
        <taxon>Gunneridae</taxon>
        <taxon>Pentapetalae</taxon>
        <taxon>rosids</taxon>
        <taxon>fabids</taxon>
        <taxon>Malpighiales</taxon>
        <taxon>Rhizophoraceae</taxon>
        <taxon>Rhizophora</taxon>
    </lineage>
</organism>
<dbReference type="EMBL" id="GGEC01063952">
    <property type="protein sequence ID" value="MBX44436.1"/>
    <property type="molecule type" value="Transcribed_RNA"/>
</dbReference>
<reference evidence="1" key="1">
    <citation type="submission" date="2018-02" db="EMBL/GenBank/DDBJ databases">
        <title>Rhizophora mucronata_Transcriptome.</title>
        <authorList>
            <person name="Meera S.P."/>
            <person name="Sreeshan A."/>
            <person name="Augustine A."/>
        </authorList>
    </citation>
    <scope>NUCLEOTIDE SEQUENCE</scope>
    <source>
        <tissue evidence="1">Leaf</tissue>
    </source>
</reference>
<proteinExistence type="predicted"/>
<name>A0A2P2NPM2_RHIMU</name>
<evidence type="ECO:0000313" key="1">
    <source>
        <dbReference type="EMBL" id="MBX44436.1"/>
    </source>
</evidence>
<accession>A0A2P2NPM2</accession>
<dbReference type="AlphaFoldDB" id="A0A2P2NPM2"/>